<dbReference type="EMBL" id="DAKRPA010000211">
    <property type="protein sequence ID" value="DAZ95291.1"/>
    <property type="molecule type" value="Genomic_DNA"/>
</dbReference>
<accession>A0AAV2YNB1</accession>
<protein>
    <recommendedName>
        <fullName evidence="3">DDE-1 domain-containing protein</fullName>
    </recommendedName>
</protein>
<organism evidence="1 2">
    <name type="scientific">Lagenidium giganteum</name>
    <dbReference type="NCBI Taxonomy" id="4803"/>
    <lineage>
        <taxon>Eukaryota</taxon>
        <taxon>Sar</taxon>
        <taxon>Stramenopiles</taxon>
        <taxon>Oomycota</taxon>
        <taxon>Peronosporomycetes</taxon>
        <taxon>Pythiales</taxon>
        <taxon>Pythiaceae</taxon>
    </lineage>
</organism>
<reference evidence="1" key="1">
    <citation type="submission" date="2022-11" db="EMBL/GenBank/DDBJ databases">
        <authorList>
            <person name="Morgan W.R."/>
            <person name="Tartar A."/>
        </authorList>
    </citation>
    <scope>NUCLEOTIDE SEQUENCE</scope>
    <source>
        <strain evidence="1">ARSEF 373</strain>
    </source>
</reference>
<evidence type="ECO:0008006" key="3">
    <source>
        <dbReference type="Google" id="ProtNLM"/>
    </source>
</evidence>
<dbReference type="AlphaFoldDB" id="A0AAV2YNB1"/>
<evidence type="ECO:0000313" key="2">
    <source>
        <dbReference type="Proteomes" id="UP001146120"/>
    </source>
</evidence>
<gene>
    <name evidence="1" type="ORF">N0F65_007781</name>
</gene>
<keyword evidence="2" id="KW-1185">Reference proteome</keyword>
<dbReference type="Proteomes" id="UP001146120">
    <property type="component" value="Unassembled WGS sequence"/>
</dbReference>
<evidence type="ECO:0000313" key="1">
    <source>
        <dbReference type="EMBL" id="DAZ95291.1"/>
    </source>
</evidence>
<name>A0AAV2YNB1_9STRA</name>
<proteinExistence type="predicted"/>
<comment type="caution">
    <text evidence="1">The sequence shown here is derived from an EMBL/GenBank/DDBJ whole genome shotgun (WGS) entry which is preliminary data.</text>
</comment>
<reference evidence="1" key="2">
    <citation type="journal article" date="2023" name="Microbiol Resour">
        <title>Decontamination and Annotation of the Draft Genome Sequence of the Oomycete Lagenidium giganteum ARSEF 373.</title>
        <authorList>
            <person name="Morgan W.R."/>
            <person name="Tartar A."/>
        </authorList>
    </citation>
    <scope>NUCLEOTIDE SEQUENCE</scope>
    <source>
        <strain evidence="1">ARSEF 373</strain>
    </source>
</reference>
<sequence length="727" mass="82950">MKRPWRKDGNDGATQKSYKVTSGSYSFRLEVMNHLRDIGNMQATLATYFAHLKPRRLESKRKTIYKWQSDRQRIEEACASGKGSHHRTRAIETGTSFFRLLLKLNLSSGLSDYDQTVYLSLRECCRSRPKRSWSWQHGFLNHHKLAFRCRTRQGQLTPSNAAYDARKFQAIVMDKMAELGVDVVCNADQTAVFFEFLPKKTIDHTGTHTVWVRCAGREKERITCMLLGDSDGTKYTPFLVLKAKVSTVAATQATNLQLRQGFGKQDITTLQQETGLIIHGNPSAWWNAELSKTFLVHFFGTRSESTQPHVLLLLDDFSGHWTPDALRLVASFLEGRVQGVARSTTNMETLIEEQVAAIRRNVVVPKSRAVYQSSPARFLSWVYINHHHLMVPTFAELLTATIEHGARAQVASATTIRVSLKPKCFFDGCYHYEKKMVQRRALNLFRDHRSTMSKPLTDELRAYFRDLKRQVASNTAAGNCISTPGDANACDCRRDMIFSRAFMIMSWNRMSRAANSLAIMHDHMEFVEDALRVYFAQMKNDQLVIKLFAGSRQYNRFSSVFDRALKQAQPELQRRGIQLEDIGSHSIRKGSTSYCSSGSTMCPSSISVHLRARWALDGVQDRYLRYESAGDMFVGRARLACPSISQNLRRFRLDFKIPTTYSFRTRTCFPAAPASITRVVEFTLPFRSLEPNDMPTTNARKRLSDFRFLMDKIEDAANATGSIWMLP</sequence>